<feature type="transmembrane region" description="Helical" evidence="1">
    <location>
        <begin position="182"/>
        <end position="205"/>
    </location>
</feature>
<organism evidence="2 3">
    <name type="scientific">Candidatus Daviesbacteria bacterium GW2011_GWA2_38_24</name>
    <dbReference type="NCBI Taxonomy" id="1618422"/>
    <lineage>
        <taxon>Bacteria</taxon>
        <taxon>Candidatus Daviesiibacteriota</taxon>
    </lineage>
</organism>
<dbReference type="EMBL" id="LBUP01000001">
    <property type="protein sequence ID" value="KKQ67310.1"/>
    <property type="molecule type" value="Genomic_DNA"/>
</dbReference>
<dbReference type="Proteomes" id="UP000034235">
    <property type="component" value="Unassembled WGS sequence"/>
</dbReference>
<feature type="transmembrane region" description="Helical" evidence="1">
    <location>
        <begin position="211"/>
        <end position="233"/>
    </location>
</feature>
<feature type="transmembrane region" description="Helical" evidence="1">
    <location>
        <begin position="87"/>
        <end position="112"/>
    </location>
</feature>
<feature type="transmembrane region" description="Helical" evidence="1">
    <location>
        <begin position="402"/>
        <end position="422"/>
    </location>
</feature>
<evidence type="ECO:0000313" key="3">
    <source>
        <dbReference type="Proteomes" id="UP000034235"/>
    </source>
</evidence>
<evidence type="ECO:0000313" key="2">
    <source>
        <dbReference type="EMBL" id="KKQ67310.1"/>
    </source>
</evidence>
<comment type="caution">
    <text evidence="2">The sequence shown here is derived from an EMBL/GenBank/DDBJ whole genome shotgun (WGS) entry which is preliminary data.</text>
</comment>
<name>A0A0G0JW30_9BACT</name>
<sequence>MNFFLYQKSINKFIKEYTLKQVITVFSLALILSSISYQFFDLSSALGFISGALTLLIISILNTLFAKYFSNYFFGILNNPKDDLNQLSLTASVEIILSSLISTIALLTFYNFTESTHGLILFLLGATLVSAFFHLGGLIYSGSLNLGFNLLIPSDVKIHKEDIKLLKTNSSVISKSLKVSSYLTDFTLSNLFILISLILLGLIKLPLVNNSYTLILVVISFYIFSAFTFQYTVKHELYKLISLSLNDFIVDTKQLKTFKRFLTNTKINKVCCFAINLSNFFTLTKMVSLFFITVVFYDKVSTSQSSISLVELVGLVTGGLLVFVYLYIFSKQLNNLTSHFTSNATKQLKRLVRLNKNKERIDLSNILSLMIFKNQQKLTIPILTALSLTFFIQFYIGLSFIFGILVGVIFGSVLVSLLLEYNQNIVSESKIEVKNRLNYLPSNVIHSVLELMILLSLIFSRVYR</sequence>
<feature type="transmembrane region" description="Helical" evidence="1">
    <location>
        <begin position="270"/>
        <end position="297"/>
    </location>
</feature>
<gene>
    <name evidence="2" type="ORF">US86_C0001G0237</name>
</gene>
<reference evidence="2 3" key="1">
    <citation type="journal article" date="2015" name="Nature">
        <title>rRNA introns, odd ribosomes, and small enigmatic genomes across a large radiation of phyla.</title>
        <authorList>
            <person name="Brown C.T."/>
            <person name="Hug L.A."/>
            <person name="Thomas B.C."/>
            <person name="Sharon I."/>
            <person name="Castelle C.J."/>
            <person name="Singh A."/>
            <person name="Wilkins M.J."/>
            <person name="Williams K.H."/>
            <person name="Banfield J.F."/>
        </authorList>
    </citation>
    <scope>NUCLEOTIDE SEQUENCE [LARGE SCALE GENOMIC DNA]</scope>
</reference>
<protein>
    <submittedName>
        <fullName evidence="2">Uncharacterized protein</fullName>
    </submittedName>
</protein>
<feature type="transmembrane region" description="Helical" evidence="1">
    <location>
        <begin position="21"/>
        <end position="40"/>
    </location>
</feature>
<keyword evidence="1" id="KW-1133">Transmembrane helix</keyword>
<feature type="transmembrane region" description="Helical" evidence="1">
    <location>
        <begin position="46"/>
        <end position="66"/>
    </location>
</feature>
<feature type="transmembrane region" description="Helical" evidence="1">
    <location>
        <begin position="118"/>
        <end position="140"/>
    </location>
</feature>
<feature type="transmembrane region" description="Helical" evidence="1">
    <location>
        <begin position="443"/>
        <end position="463"/>
    </location>
</feature>
<feature type="transmembrane region" description="Helical" evidence="1">
    <location>
        <begin position="309"/>
        <end position="329"/>
    </location>
</feature>
<evidence type="ECO:0000256" key="1">
    <source>
        <dbReference type="SAM" id="Phobius"/>
    </source>
</evidence>
<accession>A0A0G0JW30</accession>
<proteinExistence type="predicted"/>
<keyword evidence="1" id="KW-0812">Transmembrane</keyword>
<keyword evidence="1" id="KW-0472">Membrane</keyword>
<dbReference type="AlphaFoldDB" id="A0A0G0JW30"/>
<feature type="transmembrane region" description="Helical" evidence="1">
    <location>
        <begin position="378"/>
        <end position="396"/>
    </location>
</feature>